<dbReference type="Gene3D" id="3.60.15.10">
    <property type="entry name" value="Ribonuclease Z/Hydroxyacylglutathione hydrolase-like"/>
    <property type="match status" value="1"/>
</dbReference>
<protein>
    <submittedName>
        <fullName evidence="2">MBL fold metallo-hydrolase</fullName>
    </submittedName>
</protein>
<keyword evidence="2" id="KW-0378">Hydrolase</keyword>
<dbReference type="GO" id="GO:0016787">
    <property type="term" value="F:hydrolase activity"/>
    <property type="evidence" value="ECO:0007669"/>
    <property type="project" value="UniProtKB-KW"/>
</dbReference>
<evidence type="ECO:0000313" key="2">
    <source>
        <dbReference type="EMBL" id="QCI63320.1"/>
    </source>
</evidence>
<dbReference type="Proteomes" id="UP000298781">
    <property type="component" value="Chromosome"/>
</dbReference>
<feature type="domain" description="Metallo-beta-lactamase" evidence="1">
    <location>
        <begin position="50"/>
        <end position="266"/>
    </location>
</feature>
<gene>
    <name evidence="2" type="ORF">E8M01_03160</name>
</gene>
<accession>A0A4D7AZW8</accession>
<keyword evidence="3" id="KW-1185">Reference proteome</keyword>
<dbReference type="Gene3D" id="1.10.10.10">
    <property type="entry name" value="Winged helix-like DNA-binding domain superfamily/Winged helix DNA-binding domain"/>
    <property type="match status" value="1"/>
</dbReference>
<dbReference type="PANTHER" id="PTHR23131:SF4">
    <property type="entry name" value="METALLO-BETA-LACTAMASE SUPERFAMILY POTEIN"/>
    <property type="match status" value="1"/>
</dbReference>
<evidence type="ECO:0000259" key="1">
    <source>
        <dbReference type="SMART" id="SM00849"/>
    </source>
</evidence>
<dbReference type="SUPFAM" id="SSF56281">
    <property type="entry name" value="Metallo-hydrolase/oxidoreductase"/>
    <property type="match status" value="1"/>
</dbReference>
<dbReference type="EMBL" id="CP039690">
    <property type="protein sequence ID" value="QCI63320.1"/>
    <property type="molecule type" value="Genomic_DNA"/>
</dbReference>
<proteinExistence type="predicted"/>
<dbReference type="SMART" id="SM00849">
    <property type="entry name" value="Lactamase_B"/>
    <property type="match status" value="1"/>
</dbReference>
<dbReference type="Pfam" id="PF00753">
    <property type="entry name" value="Lactamase_B"/>
    <property type="match status" value="1"/>
</dbReference>
<sequence length="353" mass="38167">MLAQAGRAHSTAERQGIDQGALAASGCVAPAQVAAGLFSVRLPVPFSPWHVNAWLVEDGAGWTIIDTGTGDAASKTLWEQVFADHLAGRPVTRVIVTHFHLDHVGLAGWLCARFGAPLWMARTEWLQARAALSEDAGLALTQQQRLHRMAGCSDGFLAYLAQTQAFYTSAVKPLPACFVRLRDGDDVVIGDTRWQVLAAAGHAPEQICLFDAGRNLLIAADHVLETISPYIGVVAAEPEGDPLGDYLAALDRFKALPPETLVLPSHGAPFHGLHERIDALLAGHARRLDQIIGICDQPRTAADIASRLFRRALEHRQMKFAVGETLAHLNLLIRQKRVVRNGLGEAAHLYAVV</sequence>
<dbReference type="PANTHER" id="PTHR23131">
    <property type="entry name" value="ENDORIBONUCLEASE LACTB2"/>
    <property type="match status" value="1"/>
</dbReference>
<name>A0A4D7AZW8_9HYPH</name>
<organism evidence="2 3">
    <name type="scientific">Phreatobacter stygius</name>
    <dbReference type="NCBI Taxonomy" id="1940610"/>
    <lineage>
        <taxon>Bacteria</taxon>
        <taxon>Pseudomonadati</taxon>
        <taxon>Pseudomonadota</taxon>
        <taxon>Alphaproteobacteria</taxon>
        <taxon>Hyphomicrobiales</taxon>
        <taxon>Phreatobacteraceae</taxon>
        <taxon>Phreatobacter</taxon>
    </lineage>
</organism>
<reference evidence="2 3" key="1">
    <citation type="submission" date="2019-04" db="EMBL/GenBank/DDBJ databases">
        <title>Phreatobacter aquaticus sp. nov.</title>
        <authorList>
            <person name="Choi A."/>
        </authorList>
    </citation>
    <scope>NUCLEOTIDE SEQUENCE [LARGE SCALE GENOMIC DNA]</scope>
    <source>
        <strain evidence="2 3">KCTC 52518</strain>
    </source>
</reference>
<dbReference type="Pfam" id="PF21221">
    <property type="entry name" value="B_lactamase-like_C"/>
    <property type="match status" value="1"/>
</dbReference>
<dbReference type="InterPro" id="IPR001279">
    <property type="entry name" value="Metallo-B-lactamas"/>
</dbReference>
<dbReference type="InterPro" id="IPR036388">
    <property type="entry name" value="WH-like_DNA-bd_sf"/>
</dbReference>
<dbReference type="AlphaFoldDB" id="A0A4D7AZW8"/>
<dbReference type="InterPro" id="IPR050662">
    <property type="entry name" value="Sec-metab_biosynth-thioest"/>
</dbReference>
<dbReference type="KEGG" id="pstg:E8M01_03160"/>
<dbReference type="InterPro" id="IPR048933">
    <property type="entry name" value="B_lactamase-like_C"/>
</dbReference>
<dbReference type="OrthoDB" id="2971563at2"/>
<evidence type="ECO:0000313" key="3">
    <source>
        <dbReference type="Proteomes" id="UP000298781"/>
    </source>
</evidence>
<dbReference type="InterPro" id="IPR036866">
    <property type="entry name" value="RibonucZ/Hydroxyglut_hydro"/>
</dbReference>